<comment type="caution">
    <text evidence="5">The sequence shown here is derived from an EMBL/GenBank/DDBJ whole genome shotgun (WGS) entry which is preliminary data.</text>
</comment>
<sequence>MVVNIKSYVTSVDRLVTGANERLSPDAAQDMKPQPKSSGRSNGLRVLICSESVPPQVNGIARRIGMYADGLRNLGCDVDVLHPDSGAMKVLSHVNPWNFTARMMIVHPYQLIELLTTNYDVVHIVMPANLSGMWILASYKILRCVKRQSKPALVVSWHCNIVDYIKHFSIGPFRFISYAFFFLLFGMLPMISDRVLTPTKKSEPRLVRLWKRSVGPRAGVCITGVDKTEFSPAAKNSKWGRIWVASKEKYLTRENKKHLLVCVGRLSPEKGVDELIKVLPKLPDCALWLVGDGPFRPELERLARVLDVPVKFLGYQSGEALHSVYAVADLFVCPSLTETFGQTVNEALASQVRVSLPNVPVFAEAYGEAIPSDAFWKPLCQEDMAIAISRQLARHSTNDPAGLPDLEKLKSWSDACRSLLGEYQDAFQDRQHTFTLLGWIYFPIWCGVTITTAISFFVFSQIRSLCGGSVRLCFKSAAEDMLIKVASFQKLPSSGSLHRMEMAQKQKN</sequence>
<evidence type="ECO:0000256" key="3">
    <source>
        <dbReference type="SAM" id="Phobius"/>
    </source>
</evidence>
<proteinExistence type="predicted"/>
<dbReference type="EMBL" id="JALLPB020000029">
    <property type="protein sequence ID" value="KAL3823815.1"/>
    <property type="molecule type" value="Genomic_DNA"/>
</dbReference>
<gene>
    <name evidence="5" type="ORF">ACHAXA_011602</name>
</gene>
<keyword evidence="3" id="KW-1133">Transmembrane helix</keyword>
<feature type="region of interest" description="Disordered" evidence="2">
    <location>
        <begin position="20"/>
        <end position="42"/>
    </location>
</feature>
<dbReference type="PANTHER" id="PTHR45947">
    <property type="entry name" value="SULFOQUINOVOSYL TRANSFERASE SQD2"/>
    <property type="match status" value="1"/>
</dbReference>
<dbReference type="AlphaFoldDB" id="A0ABD3SH81"/>
<feature type="transmembrane region" description="Helical" evidence="3">
    <location>
        <begin position="436"/>
        <end position="459"/>
    </location>
</feature>
<evidence type="ECO:0000313" key="6">
    <source>
        <dbReference type="Proteomes" id="UP001530377"/>
    </source>
</evidence>
<dbReference type="InterPro" id="IPR050194">
    <property type="entry name" value="Glycosyltransferase_grp1"/>
</dbReference>
<feature type="transmembrane region" description="Helical" evidence="3">
    <location>
        <begin position="175"/>
        <end position="192"/>
    </location>
</feature>
<keyword evidence="3" id="KW-0472">Membrane</keyword>
<keyword evidence="6" id="KW-1185">Reference proteome</keyword>
<evidence type="ECO:0000256" key="1">
    <source>
        <dbReference type="ARBA" id="ARBA00022676"/>
    </source>
</evidence>
<dbReference type="SUPFAM" id="SSF53756">
    <property type="entry name" value="UDP-Glycosyltransferase/glycogen phosphorylase"/>
    <property type="match status" value="1"/>
</dbReference>
<dbReference type="InterPro" id="IPR001296">
    <property type="entry name" value="Glyco_trans_1"/>
</dbReference>
<dbReference type="Proteomes" id="UP001530377">
    <property type="component" value="Unassembled WGS sequence"/>
</dbReference>
<protein>
    <recommendedName>
        <fullName evidence="4">Glycosyl transferase family 1 domain-containing protein</fullName>
    </recommendedName>
</protein>
<keyword evidence="1" id="KW-0808">Transferase</keyword>
<evidence type="ECO:0000313" key="5">
    <source>
        <dbReference type="EMBL" id="KAL3823815.1"/>
    </source>
</evidence>
<dbReference type="Pfam" id="PF00534">
    <property type="entry name" value="Glycos_transf_1"/>
    <property type="match status" value="1"/>
</dbReference>
<dbReference type="Gene3D" id="3.40.50.2000">
    <property type="entry name" value="Glycogen Phosphorylase B"/>
    <property type="match status" value="2"/>
</dbReference>
<keyword evidence="1" id="KW-0328">Glycosyltransferase</keyword>
<name>A0ABD3SH81_9STRA</name>
<dbReference type="GO" id="GO:0016757">
    <property type="term" value="F:glycosyltransferase activity"/>
    <property type="evidence" value="ECO:0007669"/>
    <property type="project" value="UniProtKB-KW"/>
</dbReference>
<feature type="domain" description="Glycosyl transferase family 1" evidence="4">
    <location>
        <begin position="252"/>
        <end position="369"/>
    </location>
</feature>
<dbReference type="PANTHER" id="PTHR45947:SF3">
    <property type="entry name" value="SULFOQUINOVOSYL TRANSFERASE SQD2"/>
    <property type="match status" value="1"/>
</dbReference>
<keyword evidence="3" id="KW-0812">Transmembrane</keyword>
<organism evidence="5 6">
    <name type="scientific">Cyclostephanos tholiformis</name>
    <dbReference type="NCBI Taxonomy" id="382380"/>
    <lineage>
        <taxon>Eukaryota</taxon>
        <taxon>Sar</taxon>
        <taxon>Stramenopiles</taxon>
        <taxon>Ochrophyta</taxon>
        <taxon>Bacillariophyta</taxon>
        <taxon>Coscinodiscophyceae</taxon>
        <taxon>Thalassiosirophycidae</taxon>
        <taxon>Stephanodiscales</taxon>
        <taxon>Stephanodiscaceae</taxon>
        <taxon>Cyclostephanos</taxon>
    </lineage>
</organism>
<accession>A0ABD3SH81</accession>
<evidence type="ECO:0000259" key="4">
    <source>
        <dbReference type="Pfam" id="PF00534"/>
    </source>
</evidence>
<reference evidence="5 6" key="1">
    <citation type="submission" date="2024-10" db="EMBL/GenBank/DDBJ databases">
        <title>Updated reference genomes for cyclostephanoid diatoms.</title>
        <authorList>
            <person name="Roberts W.R."/>
            <person name="Alverson A.J."/>
        </authorList>
    </citation>
    <scope>NUCLEOTIDE SEQUENCE [LARGE SCALE GENOMIC DNA]</scope>
    <source>
        <strain evidence="5 6">AJA228-03</strain>
    </source>
</reference>
<evidence type="ECO:0000256" key="2">
    <source>
        <dbReference type="SAM" id="MobiDB-lite"/>
    </source>
</evidence>